<accession>A0A1V6YW68</accession>
<name>A0A1V6YW68_PENNA</name>
<organism evidence="1 2">
    <name type="scientific">Penicillium nalgiovense</name>
    <dbReference type="NCBI Taxonomy" id="60175"/>
    <lineage>
        <taxon>Eukaryota</taxon>
        <taxon>Fungi</taxon>
        <taxon>Dikarya</taxon>
        <taxon>Ascomycota</taxon>
        <taxon>Pezizomycotina</taxon>
        <taxon>Eurotiomycetes</taxon>
        <taxon>Eurotiomycetidae</taxon>
        <taxon>Eurotiales</taxon>
        <taxon>Aspergillaceae</taxon>
        <taxon>Penicillium</taxon>
    </lineage>
</organism>
<gene>
    <name evidence="1" type="ORF">PENNAL_c0009G09310</name>
</gene>
<evidence type="ECO:0000313" key="1">
    <source>
        <dbReference type="EMBL" id="OQE91528.1"/>
    </source>
</evidence>
<keyword evidence="2" id="KW-1185">Reference proteome</keyword>
<dbReference type="AlphaFoldDB" id="A0A1V6YW68"/>
<dbReference type="Proteomes" id="UP000191691">
    <property type="component" value="Unassembled WGS sequence"/>
</dbReference>
<reference evidence="2" key="1">
    <citation type="journal article" date="2017" name="Nat. Microbiol.">
        <title>Global analysis of biosynthetic gene clusters reveals vast potential of secondary metabolite production in Penicillium species.</title>
        <authorList>
            <person name="Nielsen J.C."/>
            <person name="Grijseels S."/>
            <person name="Prigent S."/>
            <person name="Ji B."/>
            <person name="Dainat J."/>
            <person name="Nielsen K.F."/>
            <person name="Frisvad J.C."/>
            <person name="Workman M."/>
            <person name="Nielsen J."/>
        </authorList>
    </citation>
    <scope>NUCLEOTIDE SEQUENCE [LARGE SCALE GENOMIC DNA]</scope>
    <source>
        <strain evidence="2">IBT 13039</strain>
    </source>
</reference>
<sequence>MQVSKINGLENGITLYNQVHVEFQAFKIALQPTENTNKYVLKNATDVSGTKPKHDTGSPNNMEAIHQWQLDLWGCPSSLSLDLVAIRAAMPRELRTVPITHLTNLNTTTQILLTTYNYAGHHIGKLLVQKPNSAKHSEWMSNLSFAYMRVASSDHTNEEKPQCTLSGLRGDIPEHITTVLQPICSSGYLLLFAALSGSEERPPRAWAKLTKKLEYNVPEQVTLEL</sequence>
<dbReference type="EMBL" id="MOOB01000009">
    <property type="protein sequence ID" value="OQE91528.1"/>
    <property type="molecule type" value="Genomic_DNA"/>
</dbReference>
<comment type="caution">
    <text evidence="1">The sequence shown here is derived from an EMBL/GenBank/DDBJ whole genome shotgun (WGS) entry which is preliminary data.</text>
</comment>
<protein>
    <submittedName>
        <fullName evidence="1">Uncharacterized protein</fullName>
    </submittedName>
</protein>
<proteinExistence type="predicted"/>
<evidence type="ECO:0000313" key="2">
    <source>
        <dbReference type="Proteomes" id="UP000191691"/>
    </source>
</evidence>